<keyword evidence="2" id="KW-1185">Reference proteome</keyword>
<proteinExistence type="predicted"/>
<name>A0ACB9AMP9_CICIN</name>
<organism evidence="1 2">
    <name type="scientific">Cichorium intybus</name>
    <name type="common">Chicory</name>
    <dbReference type="NCBI Taxonomy" id="13427"/>
    <lineage>
        <taxon>Eukaryota</taxon>
        <taxon>Viridiplantae</taxon>
        <taxon>Streptophyta</taxon>
        <taxon>Embryophyta</taxon>
        <taxon>Tracheophyta</taxon>
        <taxon>Spermatophyta</taxon>
        <taxon>Magnoliopsida</taxon>
        <taxon>eudicotyledons</taxon>
        <taxon>Gunneridae</taxon>
        <taxon>Pentapetalae</taxon>
        <taxon>asterids</taxon>
        <taxon>campanulids</taxon>
        <taxon>Asterales</taxon>
        <taxon>Asteraceae</taxon>
        <taxon>Cichorioideae</taxon>
        <taxon>Cichorieae</taxon>
        <taxon>Cichoriinae</taxon>
        <taxon>Cichorium</taxon>
    </lineage>
</organism>
<dbReference type="EMBL" id="CM042015">
    <property type="protein sequence ID" value="KAI3710910.1"/>
    <property type="molecule type" value="Genomic_DNA"/>
</dbReference>
<reference evidence="2" key="1">
    <citation type="journal article" date="2022" name="Mol. Ecol. Resour.">
        <title>The genomes of chicory, endive, great burdock and yacon provide insights into Asteraceae palaeo-polyploidization history and plant inulin production.</title>
        <authorList>
            <person name="Fan W."/>
            <person name="Wang S."/>
            <person name="Wang H."/>
            <person name="Wang A."/>
            <person name="Jiang F."/>
            <person name="Liu H."/>
            <person name="Zhao H."/>
            <person name="Xu D."/>
            <person name="Zhang Y."/>
        </authorList>
    </citation>
    <scope>NUCLEOTIDE SEQUENCE [LARGE SCALE GENOMIC DNA]</scope>
    <source>
        <strain evidence="2">cv. Punajuju</strain>
    </source>
</reference>
<sequence length="101" mass="11330">MIRNRHHPSPVVAMFSPLTNPDSTDLSSSIHILALSLSRGAERVFWFRSDPGPTLQECDASDFFVKLSCPAEAFDDSRSVKKRRPPEPSLWGLIYRKEGGD</sequence>
<protein>
    <submittedName>
        <fullName evidence="1">Uncharacterized protein</fullName>
    </submittedName>
</protein>
<reference evidence="1 2" key="2">
    <citation type="journal article" date="2022" name="Mol. Ecol. Resour.">
        <title>The genomes of chicory, endive, great burdock and yacon provide insights into Asteraceae paleo-polyploidization history and plant inulin production.</title>
        <authorList>
            <person name="Fan W."/>
            <person name="Wang S."/>
            <person name="Wang H."/>
            <person name="Wang A."/>
            <person name="Jiang F."/>
            <person name="Liu H."/>
            <person name="Zhao H."/>
            <person name="Xu D."/>
            <person name="Zhang Y."/>
        </authorList>
    </citation>
    <scope>NUCLEOTIDE SEQUENCE [LARGE SCALE GENOMIC DNA]</scope>
    <source>
        <strain evidence="2">cv. Punajuju</strain>
        <tissue evidence="1">Leaves</tissue>
    </source>
</reference>
<gene>
    <name evidence="1" type="ORF">L2E82_40706</name>
</gene>
<evidence type="ECO:0000313" key="1">
    <source>
        <dbReference type="EMBL" id="KAI3710910.1"/>
    </source>
</evidence>
<comment type="caution">
    <text evidence="1">The sequence shown here is derived from an EMBL/GenBank/DDBJ whole genome shotgun (WGS) entry which is preliminary data.</text>
</comment>
<evidence type="ECO:0000313" key="2">
    <source>
        <dbReference type="Proteomes" id="UP001055811"/>
    </source>
</evidence>
<dbReference type="Proteomes" id="UP001055811">
    <property type="component" value="Linkage Group LG07"/>
</dbReference>
<accession>A0ACB9AMP9</accession>